<dbReference type="Proteomes" id="UP000499080">
    <property type="component" value="Unassembled WGS sequence"/>
</dbReference>
<reference evidence="1 2" key="1">
    <citation type="journal article" date="2019" name="Sci. Rep.">
        <title>Orb-weaving spider Araneus ventricosus genome elucidates the spidroin gene catalogue.</title>
        <authorList>
            <person name="Kono N."/>
            <person name="Nakamura H."/>
            <person name="Ohtoshi R."/>
            <person name="Moran D.A.P."/>
            <person name="Shinohara A."/>
            <person name="Yoshida Y."/>
            <person name="Fujiwara M."/>
            <person name="Mori M."/>
            <person name="Tomita M."/>
            <person name="Arakawa K."/>
        </authorList>
    </citation>
    <scope>NUCLEOTIDE SEQUENCE [LARGE SCALE GENOMIC DNA]</scope>
</reference>
<protein>
    <submittedName>
        <fullName evidence="1">Uncharacterized protein</fullName>
    </submittedName>
</protein>
<organism evidence="1 2">
    <name type="scientific">Araneus ventricosus</name>
    <name type="common">Orbweaver spider</name>
    <name type="synonym">Epeira ventricosa</name>
    <dbReference type="NCBI Taxonomy" id="182803"/>
    <lineage>
        <taxon>Eukaryota</taxon>
        <taxon>Metazoa</taxon>
        <taxon>Ecdysozoa</taxon>
        <taxon>Arthropoda</taxon>
        <taxon>Chelicerata</taxon>
        <taxon>Arachnida</taxon>
        <taxon>Araneae</taxon>
        <taxon>Araneomorphae</taxon>
        <taxon>Entelegynae</taxon>
        <taxon>Araneoidea</taxon>
        <taxon>Araneidae</taxon>
        <taxon>Araneus</taxon>
    </lineage>
</organism>
<dbReference type="PANTHER" id="PTHR46409:SF1">
    <property type="entry name" value="HTH PSQ-TYPE DOMAIN-CONTAINING PROTEIN"/>
    <property type="match status" value="1"/>
</dbReference>
<evidence type="ECO:0000313" key="2">
    <source>
        <dbReference type="Proteomes" id="UP000499080"/>
    </source>
</evidence>
<sequence length="98" mass="11070">MLADEGGHIRILEARRIVKAREISADGNCVRRFVIPAVNFGATDYVDSIDWQACYVTSPLVLRDKSFNELLKMIQDDAPMNDWNFIKFPSHTKAVSGL</sequence>
<name>A0A4Y2ECN1_ARAVE</name>
<gene>
    <name evidence="1" type="ORF">AVEN_245255_1</name>
</gene>
<accession>A0A4Y2ECN1</accession>
<evidence type="ECO:0000313" key="1">
    <source>
        <dbReference type="EMBL" id="GBM26527.1"/>
    </source>
</evidence>
<dbReference type="AlphaFoldDB" id="A0A4Y2ECN1"/>
<proteinExistence type="predicted"/>
<dbReference type="EMBL" id="BGPR01000562">
    <property type="protein sequence ID" value="GBM26527.1"/>
    <property type="molecule type" value="Genomic_DNA"/>
</dbReference>
<dbReference type="PANTHER" id="PTHR46409">
    <property type="entry name" value="HTH PSQ-TYPE DOMAIN-CONTAINING PROTEIN"/>
    <property type="match status" value="1"/>
</dbReference>
<comment type="caution">
    <text evidence="1">The sequence shown here is derived from an EMBL/GenBank/DDBJ whole genome shotgun (WGS) entry which is preliminary data.</text>
</comment>
<keyword evidence="2" id="KW-1185">Reference proteome</keyword>